<evidence type="ECO:0008006" key="3">
    <source>
        <dbReference type="Google" id="ProtNLM"/>
    </source>
</evidence>
<organism evidence="1 2">
    <name type="scientific">Lacibacter luteus</name>
    <dbReference type="NCBI Taxonomy" id="2508719"/>
    <lineage>
        <taxon>Bacteria</taxon>
        <taxon>Pseudomonadati</taxon>
        <taxon>Bacteroidota</taxon>
        <taxon>Chitinophagia</taxon>
        <taxon>Chitinophagales</taxon>
        <taxon>Chitinophagaceae</taxon>
        <taxon>Lacibacter</taxon>
    </lineage>
</organism>
<dbReference type="Proteomes" id="UP000290204">
    <property type="component" value="Unassembled WGS sequence"/>
</dbReference>
<name>A0A4Q1CGD8_9BACT</name>
<dbReference type="RefSeq" id="WP_129131514.1">
    <property type="nucleotide sequence ID" value="NZ_SDHW01000004.1"/>
</dbReference>
<reference evidence="1 2" key="1">
    <citation type="submission" date="2019-01" db="EMBL/GenBank/DDBJ databases">
        <title>Lacibacter sp. strain TTM-7.</title>
        <authorList>
            <person name="Chen W.-M."/>
        </authorList>
    </citation>
    <scope>NUCLEOTIDE SEQUENCE [LARGE SCALE GENOMIC DNA]</scope>
    <source>
        <strain evidence="1 2">TTM-7</strain>
    </source>
</reference>
<dbReference type="InterPro" id="IPR027417">
    <property type="entry name" value="P-loop_NTPase"/>
</dbReference>
<dbReference type="SUPFAM" id="SSF52540">
    <property type="entry name" value="P-loop containing nucleoside triphosphate hydrolases"/>
    <property type="match status" value="2"/>
</dbReference>
<gene>
    <name evidence="1" type="ORF">ESA94_13800</name>
</gene>
<evidence type="ECO:0000313" key="2">
    <source>
        <dbReference type="Proteomes" id="UP000290204"/>
    </source>
</evidence>
<evidence type="ECO:0000313" key="1">
    <source>
        <dbReference type="EMBL" id="RXK59210.1"/>
    </source>
</evidence>
<dbReference type="Gene3D" id="3.40.50.300">
    <property type="entry name" value="P-loop containing nucleotide triphosphate hydrolases"/>
    <property type="match status" value="1"/>
</dbReference>
<comment type="caution">
    <text evidence="1">The sequence shown here is derived from an EMBL/GenBank/DDBJ whole genome shotgun (WGS) entry which is preliminary data.</text>
</comment>
<dbReference type="EMBL" id="SDHW01000004">
    <property type="protein sequence ID" value="RXK59210.1"/>
    <property type="molecule type" value="Genomic_DNA"/>
</dbReference>
<keyword evidence="2" id="KW-1185">Reference proteome</keyword>
<sequence>MSTKSNVYSQGGGGTTYEFEVQTAFMIQFIIGGIMPGISDSRIDLIRLQSGSLNYQTDDLLLECSNETGQKTKVLFQIKHNLTISEKSPLFSEVLKKIWDDFVNEQLFNPNVDKIYIVKSYLTSDEKKHLKTLCNWAKVKSTSEDFINEAKRIPSKNNYLLLFRKVLKNILNKEIDDENLYRLFVCLDFIEYDFGEAASTAKANLLTLIECSKDSSCTLPSVQIWDSVFSFVSHADNKGGSFNSTNIPAHLKSFFNSSYYTNAQKKLLLISQQSFELINIINDKIGNITLDRQSYLERITTESINNNITIITGVAGSGKSVLAKQFISNIRKNSSGYTLVFKADELNKISLRDYFLKFDIHLTTSEIFSFFPLHNEHYIYIDSFEKLLEGESDAFKQLLNITSANSKIKIIATCREADLSLIRIKYLSESKTEPIKVKLLNDEELLILQEKLPTLAAILKNKRIHSLLKVPKYLDFAYRANQLSGDNFSESDEHAFIQNLWDIIVENKLNNSSIGLPERRNKQFVDLAVTRAKKMAPYIIPLNPDVEALANLLKDGVVAKSNETDAYTPAHDILEDWALIKYVDWIFFQQKDPLLFFTHLGTEPAMRRAFRLWTLQALKSQNEEKLGFFTQILSAVNIESYWQDESVIALLYSPYLATFLESNKELLLKNKWALLSRFIHIMRTSCREYGNIDFLIEKKFIPISESWNHIISFIAEHLDKLPIEKYDLVLHTINDWHYVLYCTEDIHPVAGKAGIIVEHLLENQYINQDDYYYRNDNALLCVKLLLDCCGAIPDKTKKLIEIASANYEKEEDGIDRDWKKIRFYEKIVETALSGPASTQLAKHLPAILISLMKKEWILPDEPEVVNDDTWAISSRRNSRDSNTSFGLASEYKRDYFPASAYQTPVYWLLKYHTIPTIDFVIDLLNHSTEAFLKSDYARSDERLKIDIYLPDGRIISQHGSMGLWSMFRGTGIATPYLLQSVLMGLEKYLFEIGDQGIDQKEFLQSLIERIITGSNNISLTAVISSVAQAYPLMVGKWIVSLFSGRKIMHWDMERYRADQTPFYLPGLDNDKLFQQERIAADKLPHRSAHNLGLKGFIINYCFNYREYNKEIFALLEKHKKAAKRNDWEWKKILFEIDIRNWEITNKTIIEDKMRVQLEPVHKGKLKQEVAKMQEEMSGYVESSSHTNWLLKVLDSKEQPDIKRLKEIIKYYQSQAELNPHNHHPGIAASIAVKHFWNDFTEDDKQWCIDIIYHISSRLIQKDLANDYLSFDTSPFDDDAVMEVIPLLLGANGIDRKDYKFFLINVLFANINYNSIWYNKFLNAFSNHLWNSCPDEALHLWLGLLQFAKIEQTNPFHSYRKPADEEVESYNKAVNILIDSISKGTVSITMDEIDFKNYSQWILLKAIKIVPVNNTPVVCRDFLLKSITLFIQFQQTRKNRWDEDDRLIHHIQPALEEKTGKVILWNALHNGREFLNSIIDLYYSCYNSVFPDMEVKGETSRLFRDIMKNIIYDADRNLPDNNNEKLLHTINCFKNVWEEYFNILVQRETLLSGDLLFLNVGWNENSRHWKPLDVMAPFFKKLILLAGKYYPEATVNLLSHIGDQTLLPDGLTILWTSLQQNSERPTLRSIPHIEQLVYRVYNYHLIELKRNSVTLANYISMLDELIKEGSSDAYWIREYLISFK</sequence>
<proteinExistence type="predicted"/>
<accession>A0A4Q1CGD8</accession>
<protein>
    <recommendedName>
        <fullName evidence="3">ATP-binding protein</fullName>
    </recommendedName>
</protein>
<dbReference type="OrthoDB" id="779537at2"/>